<evidence type="ECO:0000259" key="7">
    <source>
        <dbReference type="Pfam" id="PF01676"/>
    </source>
</evidence>
<dbReference type="RefSeq" id="WP_073023634.1">
    <property type="nucleotide sequence ID" value="NZ_FQZS01000003.1"/>
</dbReference>
<evidence type="ECO:0000313" key="8">
    <source>
        <dbReference type="EMBL" id="SHI42950.1"/>
    </source>
</evidence>
<dbReference type="PANTHER" id="PTHR31209:SF0">
    <property type="entry name" value="METALLOENZYME DOMAIN-CONTAINING PROTEIN"/>
    <property type="match status" value="1"/>
</dbReference>
<evidence type="ECO:0000256" key="6">
    <source>
        <dbReference type="ARBA" id="ARBA00023235"/>
    </source>
</evidence>
<dbReference type="PANTHER" id="PTHR31209">
    <property type="entry name" value="COFACTOR-INDEPENDENT PHOSPHOGLYCERATE MUTASE"/>
    <property type="match status" value="1"/>
</dbReference>
<dbReference type="InterPro" id="IPR017850">
    <property type="entry name" value="Alkaline_phosphatase_core_sf"/>
</dbReference>
<dbReference type="AlphaFoldDB" id="A0A1M6B2P7"/>
<evidence type="ECO:0000256" key="1">
    <source>
        <dbReference type="ARBA" id="ARBA00000370"/>
    </source>
</evidence>
<name>A0A1M6B2P7_9FIRM</name>
<comment type="function">
    <text evidence="2">Catalyzes the interconversion of 2-phosphoglycerate and 3-phosphoglycerate.</text>
</comment>
<keyword evidence="5" id="KW-0324">Glycolysis</keyword>
<dbReference type="STRING" id="1122184.SAMN02745176_00238"/>
<dbReference type="OrthoDB" id="9804453at2"/>
<dbReference type="Pfam" id="PF10143">
    <property type="entry name" value="PhosphMutase"/>
    <property type="match status" value="1"/>
</dbReference>
<sequence>MDINEELIEKLVQTNNANIVLLVMDGLGDIPNKEFGWKTPLEYAITPNMDRLAKESALGRHIPVLPGVTPGSGPGHLGLFGYDPIKYEIGRGMLEAAGMDMDIKDGDVAARCNFATADENGVITDRRAGRISTEKCQEICSILSENIKSIDGVEIIIKPGMQHRFVVMFRGENLCDKLTDSDPLMEGKEPLAVEPLNEQAKFTAEIANKFYRQAREVIRDLKPANSLLMRGFSAKPRIPRMQDRFGLNPVCIAHYPMYRGLSKFVGMNVLDAGNTPEDAFRVYSENCSKYDFLFIHIKYTDSFGEDGNFKEKVKTIEAVDKALPILLEKKPNVLCITGDHSTPVPIKGHSWHPVPVMIHSEYCGFDDADRFTEKNCNKGSLGMFQSKYLINYLLANAMKLSKFGA</sequence>
<reference evidence="8 9" key="1">
    <citation type="submission" date="2016-11" db="EMBL/GenBank/DDBJ databases">
        <authorList>
            <person name="Jaros S."/>
            <person name="Januszkiewicz K."/>
            <person name="Wedrychowicz H."/>
        </authorList>
    </citation>
    <scope>NUCLEOTIDE SEQUENCE [LARGE SCALE GENOMIC DNA]</scope>
    <source>
        <strain evidence="8 9">DSM 19022</strain>
    </source>
</reference>
<dbReference type="InterPro" id="IPR006124">
    <property type="entry name" value="Metalloenzyme"/>
</dbReference>
<gene>
    <name evidence="8" type="ORF">SAMN02745176_00238</name>
</gene>
<feature type="domain" description="Metalloenzyme" evidence="7">
    <location>
        <begin position="18"/>
        <end position="389"/>
    </location>
</feature>
<dbReference type="GO" id="GO:0046872">
    <property type="term" value="F:metal ion binding"/>
    <property type="evidence" value="ECO:0007669"/>
    <property type="project" value="InterPro"/>
</dbReference>
<dbReference type="InterPro" id="IPR042253">
    <property type="entry name" value="Pglycerate_mutase_ApgM_sf"/>
</dbReference>
<keyword evidence="9" id="KW-1185">Reference proteome</keyword>
<dbReference type="Gene3D" id="3.40.720.10">
    <property type="entry name" value="Alkaline Phosphatase, subunit A"/>
    <property type="match status" value="1"/>
</dbReference>
<evidence type="ECO:0000256" key="4">
    <source>
        <dbReference type="ARBA" id="ARBA00005524"/>
    </source>
</evidence>
<dbReference type="InterPro" id="IPR004456">
    <property type="entry name" value="Pglycerate_mutase_ApgM"/>
</dbReference>
<evidence type="ECO:0000313" key="9">
    <source>
        <dbReference type="Proteomes" id="UP000184442"/>
    </source>
</evidence>
<comment type="similarity">
    <text evidence="4">Belongs to the BPG-independent phosphoglycerate mutase family. A-PGAM subfamily.</text>
</comment>
<dbReference type="PIRSF" id="PIRSF006392">
    <property type="entry name" value="IPGAM_arch"/>
    <property type="match status" value="1"/>
</dbReference>
<dbReference type="SUPFAM" id="SSF53649">
    <property type="entry name" value="Alkaline phosphatase-like"/>
    <property type="match status" value="1"/>
</dbReference>
<accession>A0A1M6B2P7</accession>
<dbReference type="EMBL" id="FQZS01000003">
    <property type="protein sequence ID" value="SHI42950.1"/>
    <property type="molecule type" value="Genomic_DNA"/>
</dbReference>
<proteinExistence type="inferred from homology"/>
<protein>
    <submittedName>
        <fullName evidence="8">Phosphoglycerate mutase</fullName>
    </submittedName>
</protein>
<dbReference type="NCBIfam" id="TIGR00306">
    <property type="entry name" value="apgM"/>
    <property type="match status" value="1"/>
</dbReference>
<dbReference type="Pfam" id="PF01676">
    <property type="entry name" value="Metalloenzyme"/>
    <property type="match status" value="1"/>
</dbReference>
<dbReference type="NCBIfam" id="NF003160">
    <property type="entry name" value="PRK04135.1"/>
    <property type="match status" value="1"/>
</dbReference>
<keyword evidence="6" id="KW-0413">Isomerase</keyword>
<evidence type="ECO:0000256" key="2">
    <source>
        <dbReference type="ARBA" id="ARBA00002315"/>
    </source>
</evidence>
<dbReference type="Gene3D" id="3.30.70.2130">
    <property type="entry name" value="Metalloenzyme domain"/>
    <property type="match status" value="1"/>
</dbReference>
<dbReference type="CDD" id="cd16011">
    <property type="entry name" value="iPGM_like"/>
    <property type="match status" value="1"/>
</dbReference>
<evidence type="ECO:0000256" key="3">
    <source>
        <dbReference type="ARBA" id="ARBA00004921"/>
    </source>
</evidence>
<dbReference type="GO" id="GO:0006096">
    <property type="term" value="P:glycolytic process"/>
    <property type="evidence" value="ECO:0007669"/>
    <property type="project" value="UniProtKB-KW"/>
</dbReference>
<dbReference type="Proteomes" id="UP000184442">
    <property type="component" value="Unassembled WGS sequence"/>
</dbReference>
<comment type="pathway">
    <text evidence="3">Carbohydrate degradation.</text>
</comment>
<comment type="catalytic activity">
    <reaction evidence="1">
        <text>(2R)-2-phosphoglycerate = (2R)-3-phosphoglycerate</text>
        <dbReference type="Rhea" id="RHEA:15901"/>
        <dbReference type="ChEBI" id="CHEBI:58272"/>
        <dbReference type="ChEBI" id="CHEBI:58289"/>
        <dbReference type="EC" id="5.4.2.12"/>
    </reaction>
</comment>
<evidence type="ECO:0000256" key="5">
    <source>
        <dbReference type="ARBA" id="ARBA00023152"/>
    </source>
</evidence>
<dbReference type="GO" id="GO:0004619">
    <property type="term" value="F:phosphoglycerate mutase activity"/>
    <property type="evidence" value="ECO:0007669"/>
    <property type="project" value="UniProtKB-EC"/>
</dbReference>
<organism evidence="8 9">
    <name type="scientific">Lutispora thermophila DSM 19022</name>
    <dbReference type="NCBI Taxonomy" id="1122184"/>
    <lineage>
        <taxon>Bacteria</taxon>
        <taxon>Bacillati</taxon>
        <taxon>Bacillota</taxon>
        <taxon>Clostridia</taxon>
        <taxon>Lutisporales</taxon>
        <taxon>Lutisporaceae</taxon>
        <taxon>Lutispora</taxon>
    </lineage>
</organism>